<dbReference type="PIRSF" id="PIRSF039020">
    <property type="entry name" value="EhpR"/>
    <property type="match status" value="1"/>
</dbReference>
<organism evidence="2 3">
    <name type="scientific">Mesorhizobium qingshengii</name>
    <dbReference type="NCBI Taxonomy" id="1165689"/>
    <lineage>
        <taxon>Bacteria</taxon>
        <taxon>Pseudomonadati</taxon>
        <taxon>Pseudomonadota</taxon>
        <taxon>Alphaproteobacteria</taxon>
        <taxon>Hyphomicrobiales</taxon>
        <taxon>Phyllobacteriaceae</taxon>
        <taxon>Mesorhizobium</taxon>
    </lineage>
</organism>
<sequence length="131" mass="14073">MTPPNFVILYVDQPQRSGAFYGALLGREPVESSATFVLFVLDNGFKLGLWSRHTVEPAASAAGGGAEIVFALDTPDAVDAAHADWAGRGLKILQAPTNLDFGRTFVALDPDSHRLRVYWLSDGEQANGGQK</sequence>
<dbReference type="Gene3D" id="3.30.720.110">
    <property type="match status" value="1"/>
</dbReference>
<dbReference type="PROSITE" id="PS51819">
    <property type="entry name" value="VOC"/>
    <property type="match status" value="1"/>
</dbReference>
<dbReference type="Proteomes" id="UP001152178">
    <property type="component" value="Unassembled WGS sequence"/>
</dbReference>
<dbReference type="SUPFAM" id="SSF54593">
    <property type="entry name" value="Glyoxalase/Bleomycin resistance protein/Dihydroxybiphenyl dioxygenase"/>
    <property type="match status" value="1"/>
</dbReference>
<dbReference type="EMBL" id="JAPFQA010000012">
    <property type="protein sequence ID" value="MCZ8547116.1"/>
    <property type="molecule type" value="Genomic_DNA"/>
</dbReference>
<dbReference type="InterPro" id="IPR004360">
    <property type="entry name" value="Glyas_Fos-R_dOase_dom"/>
</dbReference>
<dbReference type="RefSeq" id="WP_269907447.1">
    <property type="nucleotide sequence ID" value="NZ_JAPFQA010000012.1"/>
</dbReference>
<dbReference type="InterPro" id="IPR037523">
    <property type="entry name" value="VOC_core"/>
</dbReference>
<reference evidence="2" key="1">
    <citation type="submission" date="2022-11" db="EMBL/GenBank/DDBJ databases">
        <authorList>
            <person name="Coimbra C."/>
        </authorList>
    </citation>
    <scope>NUCLEOTIDE SEQUENCE</scope>
    <source>
        <strain evidence="2">Jales19</strain>
    </source>
</reference>
<dbReference type="InterPro" id="IPR029068">
    <property type="entry name" value="Glyas_Bleomycin-R_OHBP_Dase"/>
</dbReference>
<gene>
    <name evidence="2" type="ORF">OOJ09_23245</name>
</gene>
<keyword evidence="3" id="KW-1185">Reference proteome</keyword>
<name>A0ABT4QZV8_9HYPH</name>
<feature type="domain" description="VOC" evidence="1">
    <location>
        <begin position="3"/>
        <end position="120"/>
    </location>
</feature>
<comment type="caution">
    <text evidence="2">The sequence shown here is derived from an EMBL/GenBank/DDBJ whole genome shotgun (WGS) entry which is preliminary data.</text>
</comment>
<protein>
    <submittedName>
        <fullName evidence="2">VOC family protein</fullName>
    </submittedName>
</protein>
<evidence type="ECO:0000313" key="2">
    <source>
        <dbReference type="EMBL" id="MCZ8547116.1"/>
    </source>
</evidence>
<accession>A0ABT4QZV8</accession>
<evidence type="ECO:0000313" key="3">
    <source>
        <dbReference type="Proteomes" id="UP001152178"/>
    </source>
</evidence>
<proteinExistence type="predicted"/>
<dbReference type="Gene3D" id="3.30.720.120">
    <property type="match status" value="1"/>
</dbReference>
<dbReference type="InterPro" id="IPR026275">
    <property type="entry name" value="Glyoxalase/dOase/EhpR"/>
</dbReference>
<dbReference type="Pfam" id="PF00903">
    <property type="entry name" value="Glyoxalase"/>
    <property type="match status" value="1"/>
</dbReference>
<evidence type="ECO:0000259" key="1">
    <source>
        <dbReference type="PROSITE" id="PS51819"/>
    </source>
</evidence>